<name>A0AAJ1EWR1_9ACTO</name>
<protein>
    <submittedName>
        <fullName evidence="3">Uncharacterized protein</fullName>
    </submittedName>
</protein>
<evidence type="ECO:0000256" key="1">
    <source>
        <dbReference type="SAM" id="MobiDB-lite"/>
    </source>
</evidence>
<proteinExistence type="predicted"/>
<dbReference type="RefSeq" id="WP_024059403.1">
    <property type="nucleotide sequence ID" value="NZ_JAGZVZ010000004.1"/>
</dbReference>
<keyword evidence="2" id="KW-0472">Membrane</keyword>
<keyword evidence="2" id="KW-0812">Transmembrane</keyword>
<keyword evidence="2" id="KW-1133">Transmembrane helix</keyword>
<evidence type="ECO:0000313" key="3">
    <source>
        <dbReference type="EMBL" id="MCG4617184.1"/>
    </source>
</evidence>
<gene>
    <name evidence="3" type="ORF">L0M99_01555</name>
</gene>
<dbReference type="EMBL" id="JAKNHJ010000002">
    <property type="protein sequence ID" value="MCG4617184.1"/>
    <property type="molecule type" value="Genomic_DNA"/>
</dbReference>
<sequence>MKQKKIHLYDIRVVCGLVLGIIGLFLIVCGLVIEPATVPDYVENNLEGINNTPINANMYSGVGLLITALVFLAWTWFNPSAGMGNPDEDTKPAHENVTSGDPR</sequence>
<evidence type="ECO:0000256" key="2">
    <source>
        <dbReference type="SAM" id="Phobius"/>
    </source>
</evidence>
<dbReference type="AlphaFoldDB" id="A0AAJ1EWR1"/>
<evidence type="ECO:0000313" key="4">
    <source>
        <dbReference type="Proteomes" id="UP001200537"/>
    </source>
</evidence>
<comment type="caution">
    <text evidence="3">The sequence shown here is derived from an EMBL/GenBank/DDBJ whole genome shotgun (WGS) entry which is preliminary data.</text>
</comment>
<accession>A0AAJ1EWR1</accession>
<reference evidence="3" key="1">
    <citation type="submission" date="2022-01" db="EMBL/GenBank/DDBJ databases">
        <title>Collection of gut derived symbiotic bacterial strains cultured from healthy donors.</title>
        <authorList>
            <person name="Lin H."/>
            <person name="Kohout C."/>
            <person name="Waligurski E."/>
            <person name="Pamer E.G."/>
        </authorList>
    </citation>
    <scope>NUCLEOTIDE SEQUENCE</scope>
    <source>
        <strain evidence="3">DFI.7.46</strain>
    </source>
</reference>
<dbReference type="Proteomes" id="UP001200537">
    <property type="component" value="Unassembled WGS sequence"/>
</dbReference>
<feature type="region of interest" description="Disordered" evidence="1">
    <location>
        <begin position="82"/>
        <end position="103"/>
    </location>
</feature>
<feature type="transmembrane region" description="Helical" evidence="2">
    <location>
        <begin position="58"/>
        <end position="77"/>
    </location>
</feature>
<organism evidence="3 4">
    <name type="scientific">Varibaculum cambriense</name>
    <dbReference type="NCBI Taxonomy" id="184870"/>
    <lineage>
        <taxon>Bacteria</taxon>
        <taxon>Bacillati</taxon>
        <taxon>Actinomycetota</taxon>
        <taxon>Actinomycetes</taxon>
        <taxon>Actinomycetales</taxon>
        <taxon>Actinomycetaceae</taxon>
        <taxon>Varibaculum</taxon>
    </lineage>
</organism>
<feature type="transmembrane region" description="Helical" evidence="2">
    <location>
        <begin position="12"/>
        <end position="33"/>
    </location>
</feature>